<evidence type="ECO:0000313" key="7">
    <source>
        <dbReference type="EMBL" id="OHA24866.1"/>
    </source>
</evidence>
<dbReference type="Proteomes" id="UP000177130">
    <property type="component" value="Unassembled WGS sequence"/>
</dbReference>
<dbReference type="GO" id="GO:0009898">
    <property type="term" value="C:cytoplasmic side of plasma membrane"/>
    <property type="evidence" value="ECO:0007669"/>
    <property type="project" value="UniProtKB-UniRule"/>
</dbReference>
<dbReference type="SMART" id="SM00842">
    <property type="entry name" value="FtsA"/>
    <property type="match status" value="1"/>
</dbReference>
<dbReference type="PIRSF" id="PIRSF003101">
    <property type="entry name" value="FtsA"/>
    <property type="match status" value="1"/>
</dbReference>
<evidence type="ECO:0000313" key="8">
    <source>
        <dbReference type="Proteomes" id="UP000177130"/>
    </source>
</evidence>
<proteinExistence type="inferred from homology"/>
<dbReference type="GO" id="GO:0032153">
    <property type="term" value="C:cell division site"/>
    <property type="evidence" value="ECO:0007669"/>
    <property type="project" value="UniProtKB-UniRule"/>
</dbReference>
<evidence type="ECO:0000256" key="5">
    <source>
        <dbReference type="HAMAP-Rule" id="MF_02033"/>
    </source>
</evidence>
<organism evidence="7 8">
    <name type="scientific">Candidatus Taylorbacteria bacterium RIFCSPHIGHO2_02_FULL_43_32b</name>
    <dbReference type="NCBI Taxonomy" id="1802306"/>
    <lineage>
        <taxon>Bacteria</taxon>
        <taxon>Candidatus Tayloriibacteriota</taxon>
    </lineage>
</organism>
<evidence type="ECO:0000256" key="1">
    <source>
        <dbReference type="ARBA" id="ARBA00022475"/>
    </source>
</evidence>
<evidence type="ECO:0000256" key="4">
    <source>
        <dbReference type="ARBA" id="ARBA00023306"/>
    </source>
</evidence>
<keyword evidence="2 5" id="KW-0132">Cell division</keyword>
<evidence type="ECO:0000259" key="6">
    <source>
        <dbReference type="SMART" id="SM00842"/>
    </source>
</evidence>
<evidence type="ECO:0000256" key="3">
    <source>
        <dbReference type="ARBA" id="ARBA00023136"/>
    </source>
</evidence>
<comment type="caution">
    <text evidence="7">The sequence shown here is derived from an EMBL/GenBank/DDBJ whole genome shotgun (WGS) entry which is preliminary data.</text>
</comment>
<keyword evidence="3 5" id="KW-0472">Membrane</keyword>
<comment type="similarity">
    <text evidence="5">Belongs to the FtsA/MreB family.</text>
</comment>
<dbReference type="PANTHER" id="PTHR32432">
    <property type="entry name" value="CELL DIVISION PROTEIN FTSA-RELATED"/>
    <property type="match status" value="1"/>
</dbReference>
<dbReference type="GO" id="GO:0043093">
    <property type="term" value="P:FtsZ-dependent cytokinesis"/>
    <property type="evidence" value="ECO:0007669"/>
    <property type="project" value="UniProtKB-UniRule"/>
</dbReference>
<dbReference type="STRING" id="1802306.A3C72_04850"/>
<comment type="function">
    <text evidence="5">Cell division protein that is involved in the assembly of the Z ring. May serve as a membrane anchor for the Z ring.</text>
</comment>
<dbReference type="NCBIfam" id="TIGR01174">
    <property type="entry name" value="ftsA"/>
    <property type="match status" value="1"/>
</dbReference>
<accession>A0A1G2MLX3</accession>
<dbReference type="EMBL" id="MHRK01000003">
    <property type="protein sequence ID" value="OHA24866.1"/>
    <property type="molecule type" value="Genomic_DNA"/>
</dbReference>
<reference evidence="7 8" key="1">
    <citation type="journal article" date="2016" name="Nat. Commun.">
        <title>Thousands of microbial genomes shed light on interconnected biogeochemical processes in an aquifer system.</title>
        <authorList>
            <person name="Anantharaman K."/>
            <person name="Brown C.T."/>
            <person name="Hug L.A."/>
            <person name="Sharon I."/>
            <person name="Castelle C.J."/>
            <person name="Probst A.J."/>
            <person name="Thomas B.C."/>
            <person name="Singh A."/>
            <person name="Wilkins M.J."/>
            <person name="Karaoz U."/>
            <person name="Brodie E.L."/>
            <person name="Williams K.H."/>
            <person name="Hubbard S.S."/>
            <person name="Banfield J.F."/>
        </authorList>
    </citation>
    <scope>NUCLEOTIDE SEQUENCE [LARGE SCALE GENOMIC DNA]</scope>
</reference>
<keyword evidence="1 5" id="KW-1003">Cell membrane</keyword>
<dbReference type="HAMAP" id="MF_02033">
    <property type="entry name" value="FtsA"/>
    <property type="match status" value="1"/>
</dbReference>
<dbReference type="Pfam" id="PF02491">
    <property type="entry name" value="SHS2_FTSA"/>
    <property type="match status" value="1"/>
</dbReference>
<feature type="domain" description="SHS2" evidence="6">
    <location>
        <begin position="6"/>
        <end position="200"/>
    </location>
</feature>
<dbReference type="Gene3D" id="3.30.420.40">
    <property type="match status" value="3"/>
</dbReference>
<comment type="subunit">
    <text evidence="5">Self-interacts. Interacts with FtsZ.</text>
</comment>
<dbReference type="InterPro" id="IPR003494">
    <property type="entry name" value="SHS2_FtsA"/>
</dbReference>
<keyword evidence="4 5" id="KW-0131">Cell cycle</keyword>
<dbReference type="Pfam" id="PF14450">
    <property type="entry name" value="FtsA"/>
    <property type="match status" value="1"/>
</dbReference>
<gene>
    <name evidence="5" type="primary">ftsA</name>
    <name evidence="7" type="ORF">A3C72_04850</name>
</gene>
<name>A0A1G2MLX3_9BACT</name>
<dbReference type="InterPro" id="IPR050696">
    <property type="entry name" value="FtsA/MreB"/>
</dbReference>
<protein>
    <recommendedName>
        <fullName evidence="5">Cell division protein FtsA</fullName>
    </recommendedName>
</protein>
<evidence type="ECO:0000256" key="2">
    <source>
        <dbReference type="ARBA" id="ARBA00022618"/>
    </source>
</evidence>
<dbReference type="InterPro" id="IPR043129">
    <property type="entry name" value="ATPase_NBD"/>
</dbReference>
<dbReference type="CDD" id="cd24048">
    <property type="entry name" value="ASKHA_NBD_FtsA"/>
    <property type="match status" value="1"/>
</dbReference>
<dbReference type="AlphaFoldDB" id="A0A1G2MLX3"/>
<sequence length="391" mass="41734">MSRSIAVGIDIGTYQTKVVIAEADRNNERLVPRVIGVGYAESKGLRHGYIVSQSEVSKSISQAVAQAEKMSGIEVKRAIFSVGGIGLSGVTSSGMAVISRADYEITDLDLQKSIDASQSEIPQAQIANRRIIHTVPINFRIDGKQVFGNPVGMKGMRLESKTFFVTCLNHHYGDIIEAAAEADIGVEEIIASPMAASVVTLSKAQKIAGCVLCNIGSETVSIIVYEDNKPISLEIFPLGGNDITNDIALGLRIPLEEAEEVKKGSIVGVSYPRKKLDEIISARLSDIFELIEAHLKKIGKNNLLPAGIIITGGGSSIEMIENLAKNSLKLPSRIGTISFGEGAKGQIKDASWSVAYGLCLIGLTNNGDENGVNPLTGIGKGFVNWLKQFLP</sequence>
<dbReference type="SUPFAM" id="SSF53067">
    <property type="entry name" value="Actin-like ATPase domain"/>
    <property type="match status" value="2"/>
</dbReference>
<comment type="subcellular location">
    <subcellularLocation>
        <location evidence="5">Cell membrane</location>
        <topology evidence="5">Peripheral membrane protein</topology>
        <orientation evidence="5">Cytoplasmic side</orientation>
    </subcellularLocation>
    <text evidence="5">Localizes to the Z ring in an FtsZ-dependent manner. Targeted to the membrane through a conserved C-terminal amphipathic helix.</text>
</comment>
<dbReference type="PANTHER" id="PTHR32432:SF4">
    <property type="entry name" value="CELL DIVISION PROTEIN FTSA"/>
    <property type="match status" value="1"/>
</dbReference>
<dbReference type="InterPro" id="IPR020823">
    <property type="entry name" value="Cell_div_FtsA"/>
</dbReference>